<evidence type="ECO:0000259" key="1">
    <source>
        <dbReference type="Pfam" id="PF13175"/>
    </source>
</evidence>
<dbReference type="InterPro" id="IPR041685">
    <property type="entry name" value="AAA_GajA/Old/RecF-like"/>
</dbReference>
<organism evidence="3 4">
    <name type="scientific">Escherichia coli</name>
    <dbReference type="NCBI Taxonomy" id="562"/>
    <lineage>
        <taxon>Bacteria</taxon>
        <taxon>Pseudomonadati</taxon>
        <taxon>Pseudomonadota</taxon>
        <taxon>Gammaproteobacteria</taxon>
        <taxon>Enterobacterales</taxon>
        <taxon>Enterobacteriaceae</taxon>
        <taxon>Escherichia</taxon>
    </lineage>
</organism>
<evidence type="ECO:0000313" key="4">
    <source>
        <dbReference type="Proteomes" id="UP000271175"/>
    </source>
</evidence>
<reference evidence="3 4" key="1">
    <citation type="submission" date="2018-10" db="EMBL/GenBank/DDBJ databases">
        <authorList>
            <consortium name="NARMS: The National Antimicrobial Resistance Monitoring System"/>
        </authorList>
    </citation>
    <scope>NUCLEOTIDE SEQUENCE [LARGE SCALE GENOMIC DNA]</scope>
    <source>
        <strain evidence="3 4">CVM N17EC0276</strain>
        <strain evidence="2 5">FSIS11706358</strain>
    </source>
</reference>
<evidence type="ECO:0000313" key="2">
    <source>
        <dbReference type="EMBL" id="EFB4534454.1"/>
    </source>
</evidence>
<dbReference type="Pfam" id="PF13175">
    <property type="entry name" value="AAA_15"/>
    <property type="match status" value="2"/>
</dbReference>
<dbReference type="RefSeq" id="WP_072647824.1">
    <property type="nucleotide sequence ID" value="NZ_BSVQ01000131.1"/>
</dbReference>
<dbReference type="Proteomes" id="UP000542214">
    <property type="component" value="Unassembled WGS sequence"/>
</dbReference>
<dbReference type="SUPFAM" id="SSF52540">
    <property type="entry name" value="P-loop containing nucleoside triphosphate hydrolases"/>
    <property type="match status" value="1"/>
</dbReference>
<gene>
    <name evidence="2" type="ORF">C0P57_003772</name>
    <name evidence="3" type="ORF">D9E49_27710</name>
</gene>
<feature type="domain" description="Endonuclease GajA/Old nuclease/RecF-like AAA" evidence="1">
    <location>
        <begin position="182"/>
        <end position="315"/>
    </location>
</feature>
<sequence length="596" mass="68129">MPVSIRRIEITNFRSIQKIVIDSARLQIIVGNNDAGKSNILRALNLFFNSQTNPGESFDFSTDYNIYAAKKYSKKAREIKIKLLLDIPSSYHATNGNLIEWTKSWRSGGFYDESILGIKSYSGPRGGRRTEKQEIPARSNIRQLLNNVKYVYIPAIKDKGYIAKLRSEIYFVVNAVFNENFSDSSKAFEKSIAENLHELTKEINESLGFNSELSLPRDLSNLFGNLDFLNEMKISLNERGDGIKARHIPLILKYIAEKTKTLQARGNPPYTFIWGYEEPENNLELTSSIKLAIQFKTFVPDPVSQLFITTHSPAFYNLSKQDRSVNCIFIEKDLADVTSCDNKYALLDDRMGVMELLSPYIDEVKSRIENIESVGKLGDEKAVMYVEGASDKIIIERAIQVFIPERMNDIEVITKDFGAGTNYVCDMLKAYYHIHKHHQNKYKCVGIVDADKDGINVKKELGDIQDIGKSVKCFTLKPTQDVLSAKKDGYKIPGVLESSYPIAIWKEELEENNLERRANLNEMLTPEKVNELIQSEMKLSDNLKDKDYSIKIEYLIPKKRKIPLAKKIAQMSDDDCRESLRFLEKTLKEVEAFLFT</sequence>
<keyword evidence="2" id="KW-0067">ATP-binding</keyword>
<dbReference type="AlphaFoldDB" id="A0A3L4Y6E9"/>
<dbReference type="PANTHER" id="PTHR43581">
    <property type="entry name" value="ATP/GTP PHOSPHATASE"/>
    <property type="match status" value="1"/>
</dbReference>
<keyword evidence="2" id="KW-0547">Nucleotide-binding</keyword>
<dbReference type="GO" id="GO:0005524">
    <property type="term" value="F:ATP binding"/>
    <property type="evidence" value="ECO:0007669"/>
    <property type="project" value="UniProtKB-KW"/>
</dbReference>
<dbReference type="InterPro" id="IPR027417">
    <property type="entry name" value="P-loop_NTPase"/>
</dbReference>
<dbReference type="Gene3D" id="3.40.50.300">
    <property type="entry name" value="P-loop containing nucleotide triphosphate hydrolases"/>
    <property type="match status" value="1"/>
</dbReference>
<dbReference type="PANTHER" id="PTHR43581:SF4">
    <property type="entry name" value="ATP_GTP PHOSPHATASE"/>
    <property type="match status" value="1"/>
</dbReference>
<dbReference type="EMBL" id="ROAL01000067">
    <property type="protein sequence ID" value="MIB64087.1"/>
    <property type="molecule type" value="Genomic_DNA"/>
</dbReference>
<protein>
    <submittedName>
        <fullName evidence="2">ATP-binding protein</fullName>
    </submittedName>
    <submittedName>
        <fullName evidence="3">DUF2813 domain-containing protein</fullName>
    </submittedName>
</protein>
<dbReference type="EMBL" id="AASFZR010000072">
    <property type="protein sequence ID" value="EFB4534454.1"/>
    <property type="molecule type" value="Genomic_DNA"/>
</dbReference>
<dbReference type="Proteomes" id="UP000271175">
    <property type="component" value="Unassembled WGS sequence"/>
</dbReference>
<evidence type="ECO:0000313" key="5">
    <source>
        <dbReference type="Proteomes" id="UP000542214"/>
    </source>
</evidence>
<name>A0A3L4Y6E9_ECOLX</name>
<dbReference type="InterPro" id="IPR051396">
    <property type="entry name" value="Bact_Antivir_Def_Nuclease"/>
</dbReference>
<comment type="caution">
    <text evidence="3">The sequence shown here is derived from an EMBL/GenBank/DDBJ whole genome shotgun (WGS) entry which is preliminary data.</text>
</comment>
<evidence type="ECO:0000313" key="3">
    <source>
        <dbReference type="EMBL" id="MIB64087.1"/>
    </source>
</evidence>
<proteinExistence type="predicted"/>
<feature type="domain" description="Endonuclease GajA/Old nuclease/RecF-like AAA" evidence="1">
    <location>
        <begin position="5"/>
        <end position="83"/>
    </location>
</feature>
<accession>A0A3L4Y6E9</accession>